<evidence type="ECO:0000313" key="2">
    <source>
        <dbReference type="Proteomes" id="UP001444071"/>
    </source>
</evidence>
<proteinExistence type="predicted"/>
<reference evidence="1 2" key="1">
    <citation type="submission" date="2021-06" db="EMBL/GenBank/DDBJ databases">
        <authorList>
            <person name="Palmer J.M."/>
        </authorList>
    </citation>
    <scope>NUCLEOTIDE SEQUENCE [LARGE SCALE GENOMIC DNA]</scope>
    <source>
        <strain evidence="1 2">XR_2019</strain>
        <tissue evidence="1">Muscle</tissue>
    </source>
</reference>
<evidence type="ECO:0000313" key="1">
    <source>
        <dbReference type="EMBL" id="MEQ2257875.1"/>
    </source>
</evidence>
<dbReference type="EMBL" id="JAHRIM010000007">
    <property type="protein sequence ID" value="MEQ2257875.1"/>
    <property type="molecule type" value="Genomic_DNA"/>
</dbReference>
<sequence>MSFARAPSIQMVYTHNGTFLVASARQENPVHCPVSVVLSFLQELLTQGRSPSILWVYLTAISCWDVAVCGKTIGRTRMCLPQRHLTFAPTRTSCSACLGSFFSPCCPSVCSV</sequence>
<comment type="caution">
    <text evidence="1">The sequence shown here is derived from an EMBL/GenBank/DDBJ whole genome shotgun (WGS) entry which is preliminary data.</text>
</comment>
<accession>A0ABV0VKT8</accession>
<organism evidence="1 2">
    <name type="scientific">Xenotaenia resolanae</name>
    <dbReference type="NCBI Taxonomy" id="208358"/>
    <lineage>
        <taxon>Eukaryota</taxon>
        <taxon>Metazoa</taxon>
        <taxon>Chordata</taxon>
        <taxon>Craniata</taxon>
        <taxon>Vertebrata</taxon>
        <taxon>Euteleostomi</taxon>
        <taxon>Actinopterygii</taxon>
        <taxon>Neopterygii</taxon>
        <taxon>Teleostei</taxon>
        <taxon>Neoteleostei</taxon>
        <taxon>Acanthomorphata</taxon>
        <taxon>Ovalentaria</taxon>
        <taxon>Atherinomorphae</taxon>
        <taxon>Cyprinodontiformes</taxon>
        <taxon>Goodeidae</taxon>
        <taxon>Xenotaenia</taxon>
    </lineage>
</organism>
<dbReference type="Proteomes" id="UP001444071">
    <property type="component" value="Unassembled WGS sequence"/>
</dbReference>
<gene>
    <name evidence="1" type="ORF">XENORESO_016985</name>
</gene>
<name>A0ABV0VKT8_9TELE</name>
<keyword evidence="2" id="KW-1185">Reference proteome</keyword>
<protein>
    <submittedName>
        <fullName evidence="1">Uncharacterized protein</fullName>
    </submittedName>
</protein>